<gene>
    <name evidence="1" type="ORF">HYPSUDRAFT_1083487</name>
</gene>
<dbReference type="Proteomes" id="UP000054270">
    <property type="component" value="Unassembled WGS sequence"/>
</dbReference>
<evidence type="ECO:0000313" key="2">
    <source>
        <dbReference type="Proteomes" id="UP000054270"/>
    </source>
</evidence>
<proteinExistence type="predicted"/>
<dbReference type="EMBL" id="KN817520">
    <property type="protein sequence ID" value="KJA29082.1"/>
    <property type="molecule type" value="Genomic_DNA"/>
</dbReference>
<sequence>MAAAPASPLPLTANTIIEWLHSDTAAFMALKDQDKSALLARIHEAFNTAAARTDADLFRLIMSFVAMPRCPPDVALAASGFKMTQKRLRKCKHNFIDNAGLHVCNANCKVFLDVIPVYKVKVLPKPYPPFKKIVSEMPGIHNK</sequence>
<reference evidence="2" key="1">
    <citation type="submission" date="2014-04" db="EMBL/GenBank/DDBJ databases">
        <title>Evolutionary Origins and Diversification of the Mycorrhizal Mutualists.</title>
        <authorList>
            <consortium name="DOE Joint Genome Institute"/>
            <consortium name="Mycorrhizal Genomics Consortium"/>
            <person name="Kohler A."/>
            <person name="Kuo A."/>
            <person name="Nagy L.G."/>
            <person name="Floudas D."/>
            <person name="Copeland A."/>
            <person name="Barry K.W."/>
            <person name="Cichocki N."/>
            <person name="Veneault-Fourrey C."/>
            <person name="LaButti K."/>
            <person name="Lindquist E.A."/>
            <person name="Lipzen A."/>
            <person name="Lundell T."/>
            <person name="Morin E."/>
            <person name="Murat C."/>
            <person name="Riley R."/>
            <person name="Ohm R."/>
            <person name="Sun H."/>
            <person name="Tunlid A."/>
            <person name="Henrissat B."/>
            <person name="Grigoriev I.V."/>
            <person name="Hibbett D.S."/>
            <person name="Martin F."/>
        </authorList>
    </citation>
    <scope>NUCLEOTIDE SEQUENCE [LARGE SCALE GENOMIC DNA]</scope>
    <source>
        <strain evidence="2">FD-334 SS-4</strain>
    </source>
</reference>
<dbReference type="AlphaFoldDB" id="A0A0D2LM71"/>
<organism evidence="1 2">
    <name type="scientific">Hypholoma sublateritium (strain FD-334 SS-4)</name>
    <dbReference type="NCBI Taxonomy" id="945553"/>
    <lineage>
        <taxon>Eukaryota</taxon>
        <taxon>Fungi</taxon>
        <taxon>Dikarya</taxon>
        <taxon>Basidiomycota</taxon>
        <taxon>Agaricomycotina</taxon>
        <taxon>Agaricomycetes</taxon>
        <taxon>Agaricomycetidae</taxon>
        <taxon>Agaricales</taxon>
        <taxon>Agaricineae</taxon>
        <taxon>Strophariaceae</taxon>
        <taxon>Hypholoma</taxon>
    </lineage>
</organism>
<evidence type="ECO:0000313" key="1">
    <source>
        <dbReference type="EMBL" id="KJA29082.1"/>
    </source>
</evidence>
<keyword evidence="2" id="KW-1185">Reference proteome</keyword>
<protein>
    <submittedName>
        <fullName evidence="1">Uncharacterized protein</fullName>
    </submittedName>
</protein>
<name>A0A0D2LM71_HYPSF</name>
<accession>A0A0D2LM71</accession>